<keyword evidence="2" id="KW-1185">Reference proteome</keyword>
<name>A0A1M4Z6W3_9BACT</name>
<evidence type="ECO:0000313" key="1">
    <source>
        <dbReference type="EMBL" id="SHF13346.1"/>
    </source>
</evidence>
<dbReference type="Proteomes" id="UP000184048">
    <property type="component" value="Unassembled WGS sequence"/>
</dbReference>
<protein>
    <submittedName>
        <fullName evidence="1">Uncharacterized protein</fullName>
    </submittedName>
</protein>
<evidence type="ECO:0000313" key="2">
    <source>
        <dbReference type="Proteomes" id="UP000184048"/>
    </source>
</evidence>
<dbReference type="EMBL" id="FQUU01000006">
    <property type="protein sequence ID" value="SHF13346.1"/>
    <property type="molecule type" value="Genomic_DNA"/>
</dbReference>
<proteinExistence type="predicted"/>
<gene>
    <name evidence="1" type="ORF">SAMN02745131_01893</name>
</gene>
<dbReference type="STRING" id="1121884.SAMN02745131_01893"/>
<reference evidence="1 2" key="1">
    <citation type="submission" date="2016-11" db="EMBL/GenBank/DDBJ databases">
        <authorList>
            <person name="Jaros S."/>
            <person name="Januszkiewicz K."/>
            <person name="Wedrychowicz H."/>
        </authorList>
    </citation>
    <scope>NUCLEOTIDE SEQUENCE [LARGE SCALE GENOMIC DNA]</scope>
    <source>
        <strain evidence="1 2">DSM 18119</strain>
    </source>
</reference>
<dbReference type="RefSeq" id="WP_072835087.1">
    <property type="nucleotide sequence ID" value="NZ_FQUU01000006.1"/>
</dbReference>
<organism evidence="1 2">
    <name type="scientific">Flavisolibacter ginsengisoli DSM 18119</name>
    <dbReference type="NCBI Taxonomy" id="1121884"/>
    <lineage>
        <taxon>Bacteria</taxon>
        <taxon>Pseudomonadati</taxon>
        <taxon>Bacteroidota</taxon>
        <taxon>Chitinophagia</taxon>
        <taxon>Chitinophagales</taxon>
        <taxon>Chitinophagaceae</taxon>
        <taxon>Flavisolibacter</taxon>
    </lineage>
</organism>
<sequence>MKQMSNRQNSLLHVSATHSNFLKQSFSWYLTVLFPSLLLLLLAGCQKNALQDSSQKNDLTSSALRQEGKTRCVPFKASFVTMDEMTQAATDANPVQKDHLTGTGEGTGMGRASIDVLAEGDVTLPFPALVTSTVTFVAANGDKIFASNDGYLQEPSANGDLHLTGRGTIIGGTGRFEGATGSYALDVTGNIFKPEGTAAFTGTICYK</sequence>
<dbReference type="AlphaFoldDB" id="A0A1M4Z6W3"/>
<accession>A0A1M4Z6W3</accession>